<dbReference type="InterPro" id="IPR032465">
    <property type="entry name" value="ACMSD"/>
</dbReference>
<dbReference type="Pfam" id="PF04909">
    <property type="entry name" value="Amidohydro_2"/>
    <property type="match status" value="1"/>
</dbReference>
<accession>A0A6J7AU11</accession>
<reference evidence="3" key="1">
    <citation type="submission" date="2020-05" db="EMBL/GenBank/DDBJ databases">
        <authorList>
            <person name="Chiriac C."/>
            <person name="Salcher M."/>
            <person name="Ghai R."/>
            <person name="Kavagutti S V."/>
        </authorList>
    </citation>
    <scope>NUCLEOTIDE SEQUENCE</scope>
</reference>
<dbReference type="SUPFAM" id="SSF51556">
    <property type="entry name" value="Metallo-dependent hydrolases"/>
    <property type="match status" value="1"/>
</dbReference>
<dbReference type="InterPro" id="IPR006680">
    <property type="entry name" value="Amidohydro-rel"/>
</dbReference>
<feature type="domain" description="Amidohydrolase-related" evidence="2">
    <location>
        <begin position="102"/>
        <end position="398"/>
    </location>
</feature>
<evidence type="ECO:0000313" key="3">
    <source>
        <dbReference type="EMBL" id="CAB4836536.1"/>
    </source>
</evidence>
<dbReference type="PANTHER" id="PTHR21240:SF28">
    <property type="entry name" value="ISO-OROTATE DECARBOXYLASE (EUROFUNG)"/>
    <property type="match status" value="1"/>
</dbReference>
<evidence type="ECO:0000259" key="2">
    <source>
        <dbReference type="Pfam" id="PF04909"/>
    </source>
</evidence>
<dbReference type="GO" id="GO:0005737">
    <property type="term" value="C:cytoplasm"/>
    <property type="evidence" value="ECO:0007669"/>
    <property type="project" value="TreeGrafter"/>
</dbReference>
<protein>
    <submittedName>
        <fullName evidence="3">Unannotated protein</fullName>
    </submittedName>
</protein>
<dbReference type="GO" id="GO:0016831">
    <property type="term" value="F:carboxy-lyase activity"/>
    <property type="evidence" value="ECO:0007669"/>
    <property type="project" value="InterPro"/>
</dbReference>
<dbReference type="AlphaFoldDB" id="A0A6J7AU11"/>
<proteinExistence type="predicted"/>
<dbReference type="PANTHER" id="PTHR21240">
    <property type="entry name" value="2-AMINO-3-CARBOXYLMUCONATE-6-SEMIALDEHYDE DECARBOXYLASE"/>
    <property type="match status" value="1"/>
</dbReference>
<dbReference type="GO" id="GO:0016787">
    <property type="term" value="F:hydrolase activity"/>
    <property type="evidence" value="ECO:0007669"/>
    <property type="project" value="InterPro"/>
</dbReference>
<evidence type="ECO:0000313" key="4">
    <source>
        <dbReference type="EMBL" id="CAB4905244.1"/>
    </source>
</evidence>
<gene>
    <name evidence="3" type="ORF">UFOPK3139_02980</name>
    <name evidence="4" type="ORF">UFOPK3543_01098</name>
</gene>
<organism evidence="3">
    <name type="scientific">freshwater metagenome</name>
    <dbReference type="NCBI Taxonomy" id="449393"/>
    <lineage>
        <taxon>unclassified sequences</taxon>
        <taxon>metagenomes</taxon>
        <taxon>ecological metagenomes</taxon>
    </lineage>
</organism>
<keyword evidence="1" id="KW-0456">Lyase</keyword>
<dbReference type="Gene3D" id="3.20.20.140">
    <property type="entry name" value="Metal-dependent hydrolases"/>
    <property type="match status" value="1"/>
</dbReference>
<dbReference type="EMBL" id="CAFABA010000190">
    <property type="protein sequence ID" value="CAB4836536.1"/>
    <property type="molecule type" value="Genomic_DNA"/>
</dbReference>
<name>A0A6J7AU11_9ZZZZ</name>
<dbReference type="GO" id="GO:0019748">
    <property type="term" value="P:secondary metabolic process"/>
    <property type="evidence" value="ECO:0007669"/>
    <property type="project" value="TreeGrafter"/>
</dbReference>
<dbReference type="EMBL" id="CAFBMH010000031">
    <property type="protein sequence ID" value="CAB4905244.1"/>
    <property type="molecule type" value="Genomic_DNA"/>
</dbReference>
<evidence type="ECO:0000256" key="1">
    <source>
        <dbReference type="ARBA" id="ARBA00023239"/>
    </source>
</evidence>
<dbReference type="InterPro" id="IPR032466">
    <property type="entry name" value="Metal_Hydrolase"/>
</dbReference>
<sequence length="399" mass="43811">MSTLETPTVEAAADPHASRRIIDVDTHITEPPDVWTARMSKATWGDAVPHIERVDGVDAWFVSGNRIGSPGPGSMAGFDGVVPNGPRTYDEIAPAMYDSHARLALMDELGVQSQVLYSNVGGFGGQQFRKMGSPEFVTACVQAFNDFLVDFASADPNRLIPVMSTPFWDVDLAVSEIERCITNGHRAVNFCNQPDSHGEPPLGSRHWDPIWAAAQDAGVPISFHIGGGDIGVLMADPAGMGFQANFAKVSSLIMVDNMRCVADLIFSGICHRFPKLKFVSVESGVGWIPGVLETFDWQWRGGDIANEHPEYELLPSEYFRRQIYGSFWFERASALPAIELYPDNILYETDYPHPTCQHPGPRSPGTVPQQYIDETLGSLPEPTLRKVLFDNAAALYGIK</sequence>